<dbReference type="RefSeq" id="WP_126071662.1">
    <property type="nucleotide sequence ID" value="NZ_CP026513.1"/>
</dbReference>
<dbReference type="Proteomes" id="UP000274458">
    <property type="component" value="Chromosome"/>
</dbReference>
<evidence type="ECO:0000313" key="2">
    <source>
        <dbReference type="EMBL" id="AZP36388.1"/>
    </source>
</evidence>
<gene>
    <name evidence="2" type="ORF">C3B56_00305</name>
</gene>
<evidence type="ECO:0000313" key="3">
    <source>
        <dbReference type="Proteomes" id="UP000274458"/>
    </source>
</evidence>
<evidence type="ECO:0000256" key="1">
    <source>
        <dbReference type="SAM" id="Coils"/>
    </source>
</evidence>
<dbReference type="EMBL" id="CP026513">
    <property type="protein sequence ID" value="AZP36388.1"/>
    <property type="molecule type" value="Genomic_DNA"/>
</dbReference>
<organism evidence="2 3">
    <name type="scientific">Candidatus Annandia adelgestsuga</name>
    <dbReference type="NCBI Taxonomy" id="1302411"/>
    <lineage>
        <taxon>Bacteria</taxon>
        <taxon>Pseudomonadati</taxon>
        <taxon>Pseudomonadota</taxon>
        <taxon>Gammaproteobacteria</taxon>
        <taxon>Enterobacterales</taxon>
        <taxon>Enterobacteriaceae</taxon>
        <taxon>Candidatus Annandia</taxon>
    </lineage>
</organism>
<keyword evidence="3" id="KW-1185">Reference proteome</keyword>
<dbReference type="KEGG" id="aade:C3B56_00305"/>
<keyword evidence="1" id="KW-0175">Coiled coil</keyword>
<dbReference type="InterPro" id="IPR018648">
    <property type="entry name" value="DUF2076"/>
</dbReference>
<protein>
    <recommendedName>
        <fullName evidence="4">DUF2076 domain-containing protein</fullName>
    </recommendedName>
</protein>
<dbReference type="AlphaFoldDB" id="A0A3S9J7N2"/>
<name>A0A3S9J7N2_9ENTR</name>
<evidence type="ECO:0008006" key="4">
    <source>
        <dbReference type="Google" id="ProtNLM"/>
    </source>
</evidence>
<dbReference type="Pfam" id="PF09849">
    <property type="entry name" value="DUF2076"/>
    <property type="match status" value="1"/>
</dbReference>
<proteinExistence type="predicted"/>
<accession>A0A3S9J7N2</accession>
<feature type="coiled-coil region" evidence="1">
    <location>
        <begin position="52"/>
        <end position="114"/>
    </location>
</feature>
<reference evidence="2 3" key="1">
    <citation type="journal article" date="2018" name="Genome Biol. Evol.">
        <title>Partnering With a Pest: Genomes of Hemlock Woolly Adelgid Symbionts Reveal Atypical Nutritional Provisioning Patterns in Dual-Obligate Bacteria.</title>
        <authorList>
            <person name="Weglarz K.M."/>
            <person name="Havill N.P."/>
            <person name="Burke G.R."/>
            <person name="von Dohlen C.D."/>
        </authorList>
    </citation>
    <scope>NUCLEOTIDE SEQUENCE [LARGE SCALE GENOMIC DNA]</scope>
    <source>
        <strain evidence="2">ENA</strain>
    </source>
</reference>
<sequence>MKLEEKKMIEKLFYKFKEIENKKNKKDKYAENLINKCFIKQPYSIYYMIQTILIQETAIKLLNKKIEELKIKFKEKNIEKKSFLSKLFNYNNKNKKKNNNYEKHLNNNNNNNNNNDQSNNTFLKNALQTAVGVTGGVFVGNLLTNLFNKNNNNNNNQSEEITNIIDENESNNNIKYEEKNFDENNNFISEKEIPEYYNDENDENYNDFFED</sequence>